<protein>
    <submittedName>
        <fullName evidence="1">Uncharacterized protein</fullName>
    </submittedName>
</protein>
<evidence type="ECO:0000313" key="2">
    <source>
        <dbReference type="Proteomes" id="UP001149163"/>
    </source>
</evidence>
<proteinExistence type="predicted"/>
<evidence type="ECO:0000313" key="1">
    <source>
        <dbReference type="EMBL" id="KAJ5166238.1"/>
    </source>
</evidence>
<dbReference type="AlphaFoldDB" id="A0A9W9LN19"/>
<keyword evidence="2" id="KW-1185">Reference proteome</keyword>
<reference evidence="1" key="1">
    <citation type="submission" date="2022-11" db="EMBL/GenBank/DDBJ databases">
        <authorList>
            <person name="Petersen C."/>
        </authorList>
    </citation>
    <scope>NUCLEOTIDE SEQUENCE</scope>
    <source>
        <strain evidence="1">IBT 26290</strain>
    </source>
</reference>
<dbReference type="EMBL" id="JAPQKN010000003">
    <property type="protein sequence ID" value="KAJ5166238.1"/>
    <property type="molecule type" value="Genomic_DNA"/>
</dbReference>
<name>A0A9W9LN19_9EURO</name>
<accession>A0A9W9LN19</accession>
<dbReference type="OrthoDB" id="4357518at2759"/>
<comment type="caution">
    <text evidence="1">The sequence shown here is derived from an EMBL/GenBank/DDBJ whole genome shotgun (WGS) entry which is preliminary data.</text>
</comment>
<reference evidence="1" key="2">
    <citation type="journal article" date="2023" name="IMA Fungus">
        <title>Comparative genomic study of the Penicillium genus elucidates a diverse pangenome and 15 lateral gene transfer events.</title>
        <authorList>
            <person name="Petersen C."/>
            <person name="Sorensen T."/>
            <person name="Nielsen M.R."/>
            <person name="Sondergaard T.E."/>
            <person name="Sorensen J.L."/>
            <person name="Fitzpatrick D.A."/>
            <person name="Frisvad J.C."/>
            <person name="Nielsen K.L."/>
        </authorList>
    </citation>
    <scope>NUCLEOTIDE SEQUENCE</scope>
    <source>
        <strain evidence="1">IBT 26290</strain>
    </source>
</reference>
<dbReference type="RefSeq" id="XP_056542699.1">
    <property type="nucleotide sequence ID" value="XM_056687144.1"/>
</dbReference>
<organism evidence="1 2">
    <name type="scientific">Penicillium canariense</name>
    <dbReference type="NCBI Taxonomy" id="189055"/>
    <lineage>
        <taxon>Eukaryota</taxon>
        <taxon>Fungi</taxon>
        <taxon>Dikarya</taxon>
        <taxon>Ascomycota</taxon>
        <taxon>Pezizomycotina</taxon>
        <taxon>Eurotiomycetes</taxon>
        <taxon>Eurotiomycetidae</taxon>
        <taxon>Eurotiales</taxon>
        <taxon>Aspergillaceae</taxon>
        <taxon>Penicillium</taxon>
    </lineage>
</organism>
<dbReference type="Proteomes" id="UP001149163">
    <property type="component" value="Unassembled WGS sequence"/>
</dbReference>
<gene>
    <name evidence="1" type="ORF">N7482_005019</name>
</gene>
<dbReference type="GeneID" id="81426320"/>
<sequence>MRAADVQKDDAYISLDTQTTVGWPSLRGYLPPWLGGHNHTHESISRMLESLKIAIESYLEASVSTAEITVPFPISDTFFDTLRSTAKSESISIPATPAAPAGRLVAQPVYGIGPGECGYDPHVQDPAQAFLTVEYTRSALTALLVVEECGIYEDLRVLHETRFGSQESPQDRRAKLTTALGDIVKMPVEYDGEMLKSLSNVILLGESSQDKLLHDILKDVLSKQQPSGINTAVVDQHQEPVNPVFAASVGAARLNLFKLNFDRDEL</sequence>